<evidence type="ECO:0000313" key="8">
    <source>
        <dbReference type="EMBL" id="KAH9527057.1"/>
    </source>
</evidence>
<comment type="caution">
    <text evidence="8">The sequence shown here is derived from an EMBL/GenBank/DDBJ whole genome shotgun (WGS) entry which is preliminary data.</text>
</comment>
<dbReference type="Pfam" id="PF06472">
    <property type="entry name" value="ABC_membrane_2"/>
    <property type="match status" value="2"/>
</dbReference>
<name>A0A922IA66_DERFA</name>
<evidence type="ECO:0000256" key="3">
    <source>
        <dbReference type="ARBA" id="ARBA00022989"/>
    </source>
</evidence>
<dbReference type="PANTHER" id="PTHR11384:SF59">
    <property type="entry name" value="LYSOSOMAL COBALAMIN TRANSPORTER ABCD4"/>
    <property type="match status" value="1"/>
</dbReference>
<dbReference type="GO" id="GO:0005524">
    <property type="term" value="F:ATP binding"/>
    <property type="evidence" value="ECO:0007669"/>
    <property type="project" value="UniProtKB-KW"/>
</dbReference>
<feature type="transmembrane region" description="Helical" evidence="6">
    <location>
        <begin position="71"/>
        <end position="95"/>
    </location>
</feature>
<protein>
    <submittedName>
        <fullName evidence="8">ATP-binding cassette sub- D member 4</fullName>
    </submittedName>
</protein>
<evidence type="ECO:0000256" key="2">
    <source>
        <dbReference type="ARBA" id="ARBA00022692"/>
    </source>
</evidence>
<dbReference type="GO" id="GO:0007031">
    <property type="term" value="P:peroxisome organization"/>
    <property type="evidence" value="ECO:0007669"/>
    <property type="project" value="TreeGrafter"/>
</dbReference>
<accession>A0A922IA66</accession>
<feature type="region of interest" description="Disordered" evidence="5">
    <location>
        <begin position="38"/>
        <end position="57"/>
    </location>
</feature>
<organism evidence="8 9">
    <name type="scientific">Dermatophagoides farinae</name>
    <name type="common">American house dust mite</name>
    <dbReference type="NCBI Taxonomy" id="6954"/>
    <lineage>
        <taxon>Eukaryota</taxon>
        <taxon>Metazoa</taxon>
        <taxon>Ecdysozoa</taxon>
        <taxon>Arthropoda</taxon>
        <taxon>Chelicerata</taxon>
        <taxon>Arachnida</taxon>
        <taxon>Acari</taxon>
        <taxon>Acariformes</taxon>
        <taxon>Sarcoptiformes</taxon>
        <taxon>Astigmata</taxon>
        <taxon>Psoroptidia</taxon>
        <taxon>Analgoidea</taxon>
        <taxon>Pyroglyphidae</taxon>
        <taxon>Dermatophagoidinae</taxon>
        <taxon>Dermatophagoides</taxon>
    </lineage>
</organism>
<dbReference type="EMBL" id="ASGP02000001">
    <property type="protein sequence ID" value="KAH9527057.1"/>
    <property type="molecule type" value="Genomic_DNA"/>
</dbReference>
<dbReference type="GO" id="GO:0042760">
    <property type="term" value="P:very long-chain fatty acid catabolic process"/>
    <property type="evidence" value="ECO:0007669"/>
    <property type="project" value="TreeGrafter"/>
</dbReference>
<dbReference type="Proteomes" id="UP000790347">
    <property type="component" value="Unassembled WGS sequence"/>
</dbReference>
<feature type="transmembrane region" description="Helical" evidence="6">
    <location>
        <begin position="107"/>
        <end position="124"/>
    </location>
</feature>
<gene>
    <name evidence="8" type="primary">ABCD4_1</name>
    <name evidence="8" type="ORF">DERF_001103</name>
</gene>
<evidence type="ECO:0000256" key="1">
    <source>
        <dbReference type="ARBA" id="ARBA00022448"/>
    </source>
</evidence>
<feature type="domain" description="ABC transmembrane type-1" evidence="7">
    <location>
        <begin position="69"/>
        <end position="171"/>
    </location>
</feature>
<dbReference type="GO" id="GO:0005324">
    <property type="term" value="F:long-chain fatty acid transmembrane transporter activity"/>
    <property type="evidence" value="ECO:0007669"/>
    <property type="project" value="TreeGrafter"/>
</dbReference>
<reference evidence="8" key="2">
    <citation type="journal article" date="2022" name="Res Sq">
        <title>Comparative Genomics Reveals Insights into the Divergent Evolution of Astigmatic Mites and Household Pest Adaptations.</title>
        <authorList>
            <person name="Xiong Q."/>
            <person name="Wan A.T.-Y."/>
            <person name="Liu X.-Y."/>
            <person name="Fung C.S.-H."/>
            <person name="Xiao X."/>
            <person name="Malainual N."/>
            <person name="Hou J."/>
            <person name="Wang L."/>
            <person name="Wang M."/>
            <person name="Yang K."/>
            <person name="Cui Y."/>
            <person name="Leung E."/>
            <person name="Nong W."/>
            <person name="Shin S.-K."/>
            <person name="Au S."/>
            <person name="Jeong K.Y."/>
            <person name="Chew F.T."/>
            <person name="Hui J."/>
            <person name="Leung T.F."/>
            <person name="Tungtrongchitr A."/>
            <person name="Zhong N."/>
            <person name="Liu Z."/>
            <person name="Tsui S."/>
        </authorList>
    </citation>
    <scope>NUCLEOTIDE SEQUENCE</scope>
    <source>
        <strain evidence="8">Derf</strain>
        <tissue evidence="8">Whole organism</tissue>
    </source>
</reference>
<keyword evidence="2 6" id="KW-0812">Transmembrane</keyword>
<dbReference type="InterPro" id="IPR050835">
    <property type="entry name" value="ABC_transporter_sub-D"/>
</dbReference>
<dbReference type="GO" id="GO:0005778">
    <property type="term" value="C:peroxisomal membrane"/>
    <property type="evidence" value="ECO:0007669"/>
    <property type="project" value="TreeGrafter"/>
</dbReference>
<dbReference type="GO" id="GO:0015910">
    <property type="term" value="P:long-chain fatty acid import into peroxisome"/>
    <property type="evidence" value="ECO:0007669"/>
    <property type="project" value="TreeGrafter"/>
</dbReference>
<dbReference type="Gene3D" id="1.20.1560.10">
    <property type="entry name" value="ABC transporter type 1, transmembrane domain"/>
    <property type="match status" value="1"/>
</dbReference>
<evidence type="ECO:0000256" key="5">
    <source>
        <dbReference type="SAM" id="MobiDB-lite"/>
    </source>
</evidence>
<keyword evidence="8" id="KW-0067">ATP-binding</keyword>
<feature type="transmembrane region" description="Helical" evidence="6">
    <location>
        <begin position="232"/>
        <end position="255"/>
    </location>
</feature>
<dbReference type="PANTHER" id="PTHR11384">
    <property type="entry name" value="ATP-BINDING CASSETTE, SUB-FAMILY D MEMBER"/>
    <property type="match status" value="1"/>
</dbReference>
<keyword evidence="3 6" id="KW-1133">Transmembrane helix</keyword>
<evidence type="ECO:0000259" key="7">
    <source>
        <dbReference type="Pfam" id="PF06472"/>
    </source>
</evidence>
<keyword evidence="4 6" id="KW-0472">Membrane</keyword>
<dbReference type="GO" id="GO:0006635">
    <property type="term" value="P:fatty acid beta-oxidation"/>
    <property type="evidence" value="ECO:0007669"/>
    <property type="project" value="TreeGrafter"/>
</dbReference>
<dbReference type="SUPFAM" id="SSF90123">
    <property type="entry name" value="ABC transporter transmembrane region"/>
    <property type="match status" value="1"/>
</dbReference>
<evidence type="ECO:0000256" key="6">
    <source>
        <dbReference type="SAM" id="Phobius"/>
    </source>
</evidence>
<dbReference type="AlphaFoldDB" id="A0A922IA66"/>
<sequence>MAMKKNYNKGQLIRHFLQVWRLLILSNNNTGVFNQFEADDDDDGDDENRPQKRHKKSSCLNHPYKWTILNILFLIFLSIIQEILILQIGLITARFYYVLLLKDILKFYWQLFITMILVLFMSLIKSFRTYVSTVIEIEFREHLTKYLCDEYFENFNYYFTNNNNNHNQPQQQQQCQNGRQSLLIEKNGLDNVDQRLCQDLYKLCSECTIFISKSVILPFIVGYYSYKVSITVGPFGVFICLAIFLLSTFVNRFLLNSIVKWTYLKEKHEGIYRSEHNHIRNHCEHIAFTNVEQRMKRNLFLELRNLLSIHENLALQQFYLNFLTTIFDYSGSVISFIIISIPLFHGAYDELNEAELSRQISANTFICLYLINCFSRILDITSTFATINGIGYRLTELKSAFKNCSSKNDDDSQQLILNLSNNNHHGDDDDDLYLQLYNDTAKETEKWPRNFSLQVYRNENLFIHNVSQLPLCKMIKQLLPLSSSSIMVKLNLRKLTDIMFIMYDLNYDEYFLKELLTDPLKRTTIISLMNEYSSFDFLVPETDYSDQHDNNKSNVDNSGVDVVIENLSMIQKQLLNFLIAFTIRPKLLIIENTAQSMMTDDLIDKLYDHCKRLSITVITINNDNVNDDGDHDKYRKYHHRYLKI</sequence>
<evidence type="ECO:0000256" key="4">
    <source>
        <dbReference type="ARBA" id="ARBA00023136"/>
    </source>
</evidence>
<keyword evidence="8" id="KW-0547">Nucleotide-binding</keyword>
<dbReference type="InterPro" id="IPR011527">
    <property type="entry name" value="ABC1_TM_dom"/>
</dbReference>
<keyword evidence="9" id="KW-1185">Reference proteome</keyword>
<dbReference type="GO" id="GO:0140359">
    <property type="term" value="F:ABC-type transporter activity"/>
    <property type="evidence" value="ECO:0007669"/>
    <property type="project" value="InterPro"/>
</dbReference>
<keyword evidence="1" id="KW-0813">Transport</keyword>
<dbReference type="InterPro" id="IPR036640">
    <property type="entry name" value="ABC1_TM_sf"/>
</dbReference>
<proteinExistence type="predicted"/>
<reference evidence="8" key="1">
    <citation type="submission" date="2013-05" db="EMBL/GenBank/DDBJ databases">
        <authorList>
            <person name="Yim A.K.Y."/>
            <person name="Chan T.F."/>
            <person name="Ji K.M."/>
            <person name="Liu X.Y."/>
            <person name="Zhou J.W."/>
            <person name="Li R.Q."/>
            <person name="Yang K.Y."/>
            <person name="Li J."/>
            <person name="Li M."/>
            <person name="Law P.T.W."/>
            <person name="Wu Y.L."/>
            <person name="Cai Z.L."/>
            <person name="Qin H."/>
            <person name="Bao Y."/>
            <person name="Leung R.K.K."/>
            <person name="Ng P.K.S."/>
            <person name="Zou J."/>
            <person name="Zhong X.J."/>
            <person name="Ran P.X."/>
            <person name="Zhong N.S."/>
            <person name="Liu Z.G."/>
            <person name="Tsui S.K.W."/>
        </authorList>
    </citation>
    <scope>NUCLEOTIDE SEQUENCE</scope>
    <source>
        <strain evidence="8">Derf</strain>
        <tissue evidence="8">Whole organism</tissue>
    </source>
</reference>
<evidence type="ECO:0000313" key="9">
    <source>
        <dbReference type="Proteomes" id="UP000790347"/>
    </source>
</evidence>
<feature type="domain" description="ABC transmembrane type-1" evidence="7">
    <location>
        <begin position="187"/>
        <end position="344"/>
    </location>
</feature>